<accession>I3TAS3</accession>
<dbReference type="AlphaFoldDB" id="I3TAS3"/>
<organism evidence="1">
    <name type="scientific">Lotus japonicus</name>
    <name type="common">Lotus corniculatus var. japonicus</name>
    <dbReference type="NCBI Taxonomy" id="34305"/>
    <lineage>
        <taxon>Eukaryota</taxon>
        <taxon>Viridiplantae</taxon>
        <taxon>Streptophyta</taxon>
        <taxon>Embryophyta</taxon>
        <taxon>Tracheophyta</taxon>
        <taxon>Spermatophyta</taxon>
        <taxon>Magnoliopsida</taxon>
        <taxon>eudicotyledons</taxon>
        <taxon>Gunneridae</taxon>
        <taxon>Pentapetalae</taxon>
        <taxon>rosids</taxon>
        <taxon>fabids</taxon>
        <taxon>Fabales</taxon>
        <taxon>Fabaceae</taxon>
        <taxon>Papilionoideae</taxon>
        <taxon>50 kb inversion clade</taxon>
        <taxon>NPAAA clade</taxon>
        <taxon>Hologalegina</taxon>
        <taxon>robinioid clade</taxon>
        <taxon>Loteae</taxon>
        <taxon>Lotus</taxon>
    </lineage>
</organism>
<name>I3TAS3_LOTJA</name>
<evidence type="ECO:0000313" key="1">
    <source>
        <dbReference type="EMBL" id="AFK49615.1"/>
    </source>
</evidence>
<proteinExistence type="evidence at transcript level"/>
<protein>
    <submittedName>
        <fullName evidence="1">Uncharacterized protein</fullName>
    </submittedName>
</protein>
<sequence length="78" mass="9305">MELLFWFHQFKNWLKKKFQPFHPDTFSLNNRTSWASLNLMLSLRFQWLICRACFLQNLGAQSCLSFTVLVKNGDSSSW</sequence>
<dbReference type="EMBL" id="BT149821">
    <property type="protein sequence ID" value="AFK49615.1"/>
    <property type="molecule type" value="mRNA"/>
</dbReference>
<reference evidence="1" key="1">
    <citation type="submission" date="2012-05" db="EMBL/GenBank/DDBJ databases">
        <authorList>
            <person name="Krishnakumar V."/>
            <person name="Cheung F."/>
            <person name="Xiao Y."/>
            <person name="Chan A."/>
            <person name="Moskal W.A."/>
            <person name="Town C.D."/>
        </authorList>
    </citation>
    <scope>NUCLEOTIDE SEQUENCE</scope>
</reference>